<dbReference type="RefSeq" id="WP_073310635.1">
    <property type="nucleotide sequence ID" value="NZ_FQWV01000008.1"/>
</dbReference>
<evidence type="ECO:0000313" key="3">
    <source>
        <dbReference type="EMBL" id="SHH52448.1"/>
    </source>
</evidence>
<gene>
    <name evidence="3" type="ORF">SAMN05443636_2786</name>
</gene>
<protein>
    <submittedName>
        <fullName evidence="3">Uncharacterized protein</fullName>
    </submittedName>
</protein>
<accession>A0A1M5TP32</accession>
<evidence type="ECO:0000313" key="4">
    <source>
        <dbReference type="Proteomes" id="UP000184357"/>
    </source>
</evidence>
<sequence>MYAVVGCRSCGTYWLVSDPDGQDSAICPRCGTRHPTARLKRFYESDDRAAAAQARATLLADKRGHSEAFEDAGTVAELERELDGFEGAVDDREYLEDSGLDADAVAAAGADDGGGSRSRDEVVRDAIREGNTTEEAVVAYATDHGVPAEAARDILDRLARRGEATESRGEYRLL</sequence>
<dbReference type="Pfam" id="PF19134">
    <property type="entry name" value="DUF5817"/>
    <property type="match status" value="1"/>
</dbReference>
<dbReference type="InterPro" id="IPR053849">
    <property type="entry name" value="DUF5817_C"/>
</dbReference>
<dbReference type="AlphaFoldDB" id="A0A1M5TP32"/>
<dbReference type="EMBL" id="FQWV01000008">
    <property type="protein sequence ID" value="SHH52448.1"/>
    <property type="molecule type" value="Genomic_DNA"/>
</dbReference>
<dbReference type="Pfam" id="PF22798">
    <property type="entry name" value="DUF5817_CT"/>
    <property type="match status" value="1"/>
</dbReference>
<dbReference type="OrthoDB" id="142616at2157"/>
<evidence type="ECO:0000259" key="1">
    <source>
        <dbReference type="Pfam" id="PF19134"/>
    </source>
</evidence>
<evidence type="ECO:0000259" key="2">
    <source>
        <dbReference type="Pfam" id="PF22798"/>
    </source>
</evidence>
<proteinExistence type="predicted"/>
<dbReference type="Proteomes" id="UP000184357">
    <property type="component" value="Unassembled WGS sequence"/>
</dbReference>
<dbReference type="STRING" id="43928.SAMN05443636_2786"/>
<keyword evidence="4" id="KW-1185">Reference proteome</keyword>
<feature type="domain" description="DUF5817" evidence="1">
    <location>
        <begin position="2"/>
        <end position="60"/>
    </location>
</feature>
<feature type="domain" description="DUF5817" evidence="2">
    <location>
        <begin position="121"/>
        <end position="173"/>
    </location>
</feature>
<name>A0A1M5TP32_9EURY</name>
<organism evidence="3 4">
    <name type="scientific">Halobaculum gomorrense</name>
    <dbReference type="NCBI Taxonomy" id="43928"/>
    <lineage>
        <taxon>Archaea</taxon>
        <taxon>Methanobacteriati</taxon>
        <taxon>Methanobacteriota</taxon>
        <taxon>Stenosarchaea group</taxon>
        <taxon>Halobacteria</taxon>
        <taxon>Halobacteriales</taxon>
        <taxon>Haloferacaceae</taxon>
        <taxon>Halobaculum</taxon>
    </lineage>
</organism>
<dbReference type="InterPro" id="IPR043855">
    <property type="entry name" value="DUF5817"/>
</dbReference>
<dbReference type="Gene3D" id="3.90.820.10">
    <property type="entry name" value="Structural Genomics, Unknown Function 30-nov-00 1gh9 Mol_id"/>
    <property type="match status" value="1"/>
</dbReference>
<reference evidence="3 4" key="1">
    <citation type="submission" date="2016-11" db="EMBL/GenBank/DDBJ databases">
        <authorList>
            <person name="Jaros S."/>
            <person name="Januszkiewicz K."/>
            <person name="Wedrychowicz H."/>
        </authorList>
    </citation>
    <scope>NUCLEOTIDE SEQUENCE [LARGE SCALE GENOMIC DNA]</scope>
    <source>
        <strain evidence="3 4">DSM 9297</strain>
    </source>
</reference>